<dbReference type="Proteomes" id="UP001432027">
    <property type="component" value="Unassembled WGS sequence"/>
</dbReference>
<proteinExistence type="predicted"/>
<dbReference type="EMBL" id="BTSX01000002">
    <property type="protein sequence ID" value="GMS83927.1"/>
    <property type="molecule type" value="Genomic_DNA"/>
</dbReference>
<keyword evidence="1" id="KW-0812">Transmembrane</keyword>
<evidence type="ECO:0000313" key="3">
    <source>
        <dbReference type="Proteomes" id="UP001432027"/>
    </source>
</evidence>
<feature type="transmembrane region" description="Helical" evidence="1">
    <location>
        <begin position="6"/>
        <end position="22"/>
    </location>
</feature>
<protein>
    <submittedName>
        <fullName evidence="2">Uncharacterized protein</fullName>
    </submittedName>
</protein>
<organism evidence="2 3">
    <name type="scientific">Pristionchus entomophagus</name>
    <dbReference type="NCBI Taxonomy" id="358040"/>
    <lineage>
        <taxon>Eukaryota</taxon>
        <taxon>Metazoa</taxon>
        <taxon>Ecdysozoa</taxon>
        <taxon>Nematoda</taxon>
        <taxon>Chromadorea</taxon>
        <taxon>Rhabditida</taxon>
        <taxon>Rhabditina</taxon>
        <taxon>Diplogasteromorpha</taxon>
        <taxon>Diplogasteroidea</taxon>
        <taxon>Neodiplogasteridae</taxon>
        <taxon>Pristionchus</taxon>
    </lineage>
</organism>
<keyword evidence="1" id="KW-1133">Transmembrane helix</keyword>
<evidence type="ECO:0000313" key="2">
    <source>
        <dbReference type="EMBL" id="GMS83927.1"/>
    </source>
</evidence>
<dbReference type="AlphaFoldDB" id="A0AAV5SN05"/>
<sequence length="97" mass="11179">SLTINFINAFITSLLWAGAFANKKNCLPIYATLELIYTLGVSIWVLRQLRSELLFGTLPAFLIIYTVLKPYYEYLDGKDKRSKRLICGEEKLTNQQE</sequence>
<comment type="caution">
    <text evidence="2">The sequence shown here is derived from an EMBL/GenBank/DDBJ whole genome shotgun (WGS) entry which is preliminary data.</text>
</comment>
<reference evidence="2" key="1">
    <citation type="submission" date="2023-10" db="EMBL/GenBank/DDBJ databases">
        <title>Genome assembly of Pristionchus species.</title>
        <authorList>
            <person name="Yoshida K."/>
            <person name="Sommer R.J."/>
        </authorList>
    </citation>
    <scope>NUCLEOTIDE SEQUENCE</scope>
    <source>
        <strain evidence="2">RS0144</strain>
    </source>
</reference>
<keyword evidence="1" id="KW-0472">Membrane</keyword>
<feature type="transmembrane region" description="Helical" evidence="1">
    <location>
        <begin position="29"/>
        <end position="47"/>
    </location>
</feature>
<feature type="transmembrane region" description="Helical" evidence="1">
    <location>
        <begin position="53"/>
        <end position="72"/>
    </location>
</feature>
<name>A0AAV5SN05_9BILA</name>
<feature type="non-terminal residue" evidence="2">
    <location>
        <position position="1"/>
    </location>
</feature>
<gene>
    <name evidence="2" type="ORF">PENTCL1PPCAC_6102</name>
</gene>
<feature type="non-terminal residue" evidence="2">
    <location>
        <position position="97"/>
    </location>
</feature>
<accession>A0AAV5SN05</accession>
<evidence type="ECO:0000256" key="1">
    <source>
        <dbReference type="SAM" id="Phobius"/>
    </source>
</evidence>
<keyword evidence="3" id="KW-1185">Reference proteome</keyword>